<evidence type="ECO:0000313" key="1">
    <source>
        <dbReference type="EMBL" id="KAI8442259.1"/>
    </source>
</evidence>
<comment type="caution">
    <text evidence="1">The sequence shown here is derived from an EMBL/GenBank/DDBJ whole genome shotgun (WGS) entry which is preliminary data.</text>
</comment>
<name>A0ACC0L1I0_CHOFU</name>
<organism evidence="1 2">
    <name type="scientific">Choristoneura fumiferana</name>
    <name type="common">Spruce budworm moth</name>
    <name type="synonym">Archips fumiferana</name>
    <dbReference type="NCBI Taxonomy" id="7141"/>
    <lineage>
        <taxon>Eukaryota</taxon>
        <taxon>Metazoa</taxon>
        <taxon>Ecdysozoa</taxon>
        <taxon>Arthropoda</taxon>
        <taxon>Hexapoda</taxon>
        <taxon>Insecta</taxon>
        <taxon>Pterygota</taxon>
        <taxon>Neoptera</taxon>
        <taxon>Endopterygota</taxon>
        <taxon>Lepidoptera</taxon>
        <taxon>Glossata</taxon>
        <taxon>Ditrysia</taxon>
        <taxon>Tortricoidea</taxon>
        <taxon>Tortricidae</taxon>
        <taxon>Tortricinae</taxon>
        <taxon>Choristoneura</taxon>
    </lineage>
</organism>
<proteinExistence type="predicted"/>
<gene>
    <name evidence="1" type="ORF">MSG28_005829</name>
</gene>
<protein>
    <submittedName>
        <fullName evidence="1">Uncharacterized protein</fullName>
    </submittedName>
</protein>
<dbReference type="Proteomes" id="UP001064048">
    <property type="component" value="Chromosome 9"/>
</dbReference>
<evidence type="ECO:0000313" key="2">
    <source>
        <dbReference type="Proteomes" id="UP001064048"/>
    </source>
</evidence>
<accession>A0ACC0L1I0</accession>
<keyword evidence="2" id="KW-1185">Reference proteome</keyword>
<sequence>MQAAEGEPPQRRTPKKGTGEVTEERRALHAARGLLRETEPIAADQTRVVSRGSGATPLALLPPRRATHATPAPTPVIEEPELDIMQLPIVFADDELTPPIPAPAPVVKRPDISGSPSVTVTSGHPRGGRALNYTRVIVAKRRGGGAARGAGGARPVLLRRTVRLVQKGRPH</sequence>
<reference evidence="1 2" key="1">
    <citation type="journal article" date="2022" name="Genome Biol. Evol.">
        <title>The Spruce Budworm Genome: Reconstructing the Evolutionary History of Antifreeze Proteins.</title>
        <authorList>
            <person name="Beliveau C."/>
            <person name="Gagne P."/>
            <person name="Picq S."/>
            <person name="Vernygora O."/>
            <person name="Keeling C.I."/>
            <person name="Pinkney K."/>
            <person name="Doucet D."/>
            <person name="Wen F."/>
            <person name="Johnston J.S."/>
            <person name="Maaroufi H."/>
            <person name="Boyle B."/>
            <person name="Laroche J."/>
            <person name="Dewar K."/>
            <person name="Juretic N."/>
            <person name="Blackburn G."/>
            <person name="Nisole A."/>
            <person name="Brunet B."/>
            <person name="Brandao M."/>
            <person name="Lumley L."/>
            <person name="Duan J."/>
            <person name="Quan G."/>
            <person name="Lucarotti C.J."/>
            <person name="Roe A.D."/>
            <person name="Sperling F.A.H."/>
            <person name="Levesque R.C."/>
            <person name="Cusson M."/>
        </authorList>
    </citation>
    <scope>NUCLEOTIDE SEQUENCE [LARGE SCALE GENOMIC DNA]</scope>
    <source>
        <strain evidence="1">Glfc:IPQL:Cfum</strain>
    </source>
</reference>
<dbReference type="EMBL" id="CM046109">
    <property type="protein sequence ID" value="KAI8442259.1"/>
    <property type="molecule type" value="Genomic_DNA"/>
</dbReference>